<keyword evidence="1" id="KW-0812">Transmembrane</keyword>
<keyword evidence="1" id="KW-1133">Transmembrane helix</keyword>
<protein>
    <recommendedName>
        <fullName evidence="4">Transmembrane protein</fullName>
    </recommendedName>
</protein>
<organism evidence="2 3">
    <name type="scientific">Caerostris darwini</name>
    <dbReference type="NCBI Taxonomy" id="1538125"/>
    <lineage>
        <taxon>Eukaryota</taxon>
        <taxon>Metazoa</taxon>
        <taxon>Ecdysozoa</taxon>
        <taxon>Arthropoda</taxon>
        <taxon>Chelicerata</taxon>
        <taxon>Arachnida</taxon>
        <taxon>Araneae</taxon>
        <taxon>Araneomorphae</taxon>
        <taxon>Entelegynae</taxon>
        <taxon>Araneoidea</taxon>
        <taxon>Araneidae</taxon>
        <taxon>Caerostris</taxon>
    </lineage>
</organism>
<reference evidence="2 3" key="1">
    <citation type="submission" date="2021-06" db="EMBL/GenBank/DDBJ databases">
        <title>Caerostris darwini draft genome.</title>
        <authorList>
            <person name="Kono N."/>
            <person name="Arakawa K."/>
        </authorList>
    </citation>
    <scope>NUCLEOTIDE SEQUENCE [LARGE SCALE GENOMIC DNA]</scope>
</reference>
<gene>
    <name evidence="2" type="primary">AVEN_45761_1</name>
    <name evidence="2" type="ORF">CDAR_594431</name>
</gene>
<keyword evidence="3" id="KW-1185">Reference proteome</keyword>
<evidence type="ECO:0000313" key="3">
    <source>
        <dbReference type="Proteomes" id="UP001054837"/>
    </source>
</evidence>
<feature type="transmembrane region" description="Helical" evidence="1">
    <location>
        <begin position="89"/>
        <end position="113"/>
    </location>
</feature>
<sequence>MANSTGVIKKSNSSLHHYSARNKLLACREHTTRTHCHVFSRGLINVGNYLGNGKGAILFYANVSLQTMDRPAVGQEDVDVTRTLKRGAFFLFSSCLLPFFVFGFLLTRVLFFLSNNVWIRSRL</sequence>
<evidence type="ECO:0000256" key="1">
    <source>
        <dbReference type="SAM" id="Phobius"/>
    </source>
</evidence>
<proteinExistence type="predicted"/>
<dbReference type="Proteomes" id="UP001054837">
    <property type="component" value="Unassembled WGS sequence"/>
</dbReference>
<accession>A0AAV4P9C5</accession>
<dbReference type="AlphaFoldDB" id="A0AAV4P9C5"/>
<comment type="caution">
    <text evidence="2">The sequence shown here is derived from an EMBL/GenBank/DDBJ whole genome shotgun (WGS) entry which is preliminary data.</text>
</comment>
<dbReference type="EMBL" id="BPLQ01002469">
    <property type="protein sequence ID" value="GIX93180.1"/>
    <property type="molecule type" value="Genomic_DNA"/>
</dbReference>
<name>A0AAV4P9C5_9ARAC</name>
<evidence type="ECO:0000313" key="2">
    <source>
        <dbReference type="EMBL" id="GIX93180.1"/>
    </source>
</evidence>
<keyword evidence="1" id="KW-0472">Membrane</keyword>
<evidence type="ECO:0008006" key="4">
    <source>
        <dbReference type="Google" id="ProtNLM"/>
    </source>
</evidence>